<dbReference type="Proteomes" id="UP000269945">
    <property type="component" value="Unassembled WGS sequence"/>
</dbReference>
<accession>A0A9X9M6Z8</accession>
<protein>
    <submittedName>
        <fullName evidence="1">Uncharacterized protein</fullName>
    </submittedName>
</protein>
<dbReference type="EMBL" id="CYRY02043648">
    <property type="protein sequence ID" value="VCX38208.1"/>
    <property type="molecule type" value="Genomic_DNA"/>
</dbReference>
<evidence type="ECO:0000313" key="1">
    <source>
        <dbReference type="EMBL" id="VCX38208.1"/>
    </source>
</evidence>
<name>A0A9X9M6Z8_GULGU</name>
<gene>
    <name evidence="1" type="ORF">BN2614_LOCUS9</name>
</gene>
<proteinExistence type="predicted"/>
<comment type="caution">
    <text evidence="1">The sequence shown here is derived from an EMBL/GenBank/DDBJ whole genome shotgun (WGS) entry which is preliminary data.</text>
</comment>
<evidence type="ECO:0000313" key="2">
    <source>
        <dbReference type="Proteomes" id="UP000269945"/>
    </source>
</evidence>
<reference evidence="1 2" key="1">
    <citation type="submission" date="2018-10" db="EMBL/GenBank/DDBJ databases">
        <authorList>
            <person name="Ekblom R."/>
            <person name="Jareborg N."/>
        </authorList>
    </citation>
    <scope>NUCLEOTIDE SEQUENCE [LARGE SCALE GENOMIC DNA]</scope>
    <source>
        <tissue evidence="1">Muscle</tissue>
    </source>
</reference>
<dbReference type="AlphaFoldDB" id="A0A9X9M6Z8"/>
<sequence length="55" mass="5950">MRKPRRQRCRVRAARCRTRSRMLSSSWCRCSLRNSCGGQAAREGLPGSGGGGPAG</sequence>
<keyword evidence="2" id="KW-1185">Reference proteome</keyword>
<organism evidence="1 2">
    <name type="scientific">Gulo gulo</name>
    <name type="common">Wolverine</name>
    <name type="synonym">Gluton</name>
    <dbReference type="NCBI Taxonomy" id="48420"/>
    <lineage>
        <taxon>Eukaryota</taxon>
        <taxon>Metazoa</taxon>
        <taxon>Chordata</taxon>
        <taxon>Craniata</taxon>
        <taxon>Vertebrata</taxon>
        <taxon>Euteleostomi</taxon>
        <taxon>Mammalia</taxon>
        <taxon>Eutheria</taxon>
        <taxon>Laurasiatheria</taxon>
        <taxon>Carnivora</taxon>
        <taxon>Caniformia</taxon>
        <taxon>Musteloidea</taxon>
        <taxon>Mustelidae</taxon>
        <taxon>Guloninae</taxon>
        <taxon>Gulo</taxon>
    </lineage>
</organism>